<dbReference type="AlphaFoldDB" id="A0A0F8VT60"/>
<reference evidence="2" key="1">
    <citation type="journal article" date="2015" name="Nature">
        <title>Complex archaea that bridge the gap between prokaryotes and eukaryotes.</title>
        <authorList>
            <person name="Spang A."/>
            <person name="Saw J.H."/>
            <person name="Jorgensen S.L."/>
            <person name="Zaremba-Niedzwiedzka K."/>
            <person name="Martijn J."/>
            <person name="Lind A.E."/>
            <person name="van Eijk R."/>
            <person name="Schleper C."/>
            <person name="Guy L."/>
            <person name="Ettema T.J."/>
        </authorList>
    </citation>
    <scope>NUCLEOTIDE SEQUENCE</scope>
</reference>
<evidence type="ECO:0000313" key="2">
    <source>
        <dbReference type="EMBL" id="KKK47543.1"/>
    </source>
</evidence>
<gene>
    <name evidence="2" type="ORF">LCGC14_3154140</name>
</gene>
<feature type="non-terminal residue" evidence="2">
    <location>
        <position position="1"/>
    </location>
</feature>
<name>A0A0F8VT60_9ZZZZ</name>
<dbReference type="EMBL" id="LAZR01069528">
    <property type="protein sequence ID" value="KKK47543.1"/>
    <property type="molecule type" value="Genomic_DNA"/>
</dbReference>
<accession>A0A0F8VT60</accession>
<organism evidence="2">
    <name type="scientific">marine sediment metagenome</name>
    <dbReference type="NCBI Taxonomy" id="412755"/>
    <lineage>
        <taxon>unclassified sequences</taxon>
        <taxon>metagenomes</taxon>
        <taxon>ecological metagenomes</taxon>
    </lineage>
</organism>
<protein>
    <submittedName>
        <fullName evidence="2">Uncharacterized protein</fullName>
    </submittedName>
</protein>
<feature type="region of interest" description="Disordered" evidence="1">
    <location>
        <begin position="33"/>
        <end position="90"/>
    </location>
</feature>
<proteinExistence type="predicted"/>
<comment type="caution">
    <text evidence="2">The sequence shown here is derived from an EMBL/GenBank/DDBJ whole genome shotgun (WGS) entry which is preliminary data.</text>
</comment>
<evidence type="ECO:0000256" key="1">
    <source>
        <dbReference type="SAM" id="MobiDB-lite"/>
    </source>
</evidence>
<sequence length="157" mass="17263">YIIHPEEVLADNFRLMVNQTKNAPTPRIPARMKELLSKQAQPSSPSSSRTEAPKAAETSVSRRRKLRTIAGPAQSAEQPRERSGTGGISNCVTGGLDSSASFRTMFTGVKWGWFSLCRTIVPLGRKHLVLGRCSREQGLLYGQIILYAPPQPNDNDV</sequence>